<proteinExistence type="predicted"/>
<evidence type="ECO:0000256" key="1">
    <source>
        <dbReference type="ARBA" id="ARBA00004141"/>
    </source>
</evidence>
<dbReference type="AlphaFoldDB" id="A0A7W8X0Q0"/>
<dbReference type="Gene3D" id="1.20.1080.10">
    <property type="entry name" value="Glycerol uptake facilitator protein"/>
    <property type="match status" value="1"/>
</dbReference>
<evidence type="ECO:0000256" key="3">
    <source>
        <dbReference type="ARBA" id="ARBA00022989"/>
    </source>
</evidence>
<evidence type="ECO:0000256" key="5">
    <source>
        <dbReference type="SAM" id="Phobius"/>
    </source>
</evidence>
<organism evidence="6 7">
    <name type="scientific">Neomicrococcus aestuarii</name>
    <dbReference type="NCBI Taxonomy" id="556325"/>
    <lineage>
        <taxon>Bacteria</taxon>
        <taxon>Bacillati</taxon>
        <taxon>Actinomycetota</taxon>
        <taxon>Actinomycetes</taxon>
        <taxon>Micrococcales</taxon>
        <taxon>Micrococcaceae</taxon>
        <taxon>Neomicrococcus</taxon>
    </lineage>
</organism>
<keyword evidence="3 5" id="KW-1133">Transmembrane helix</keyword>
<evidence type="ECO:0000313" key="7">
    <source>
        <dbReference type="Proteomes" id="UP000580797"/>
    </source>
</evidence>
<dbReference type="Proteomes" id="UP000580797">
    <property type="component" value="Unassembled WGS sequence"/>
</dbReference>
<dbReference type="InterPro" id="IPR023271">
    <property type="entry name" value="Aquaporin-like"/>
</dbReference>
<protein>
    <submittedName>
        <fullName evidence="6">Glycerol uptake facilitator-like aquaporin</fullName>
    </submittedName>
</protein>
<comment type="subcellular location">
    <subcellularLocation>
        <location evidence="1">Membrane</location>
        <topology evidence="1">Multi-pass membrane protein</topology>
    </subcellularLocation>
</comment>
<dbReference type="Pfam" id="PF00230">
    <property type="entry name" value="MIP"/>
    <property type="match status" value="1"/>
</dbReference>
<name>A0A7W8X0Q0_9MICC</name>
<evidence type="ECO:0000256" key="2">
    <source>
        <dbReference type="ARBA" id="ARBA00022692"/>
    </source>
</evidence>
<dbReference type="EMBL" id="JACHDR010000001">
    <property type="protein sequence ID" value="MBB5511954.1"/>
    <property type="molecule type" value="Genomic_DNA"/>
</dbReference>
<evidence type="ECO:0000313" key="6">
    <source>
        <dbReference type="EMBL" id="MBB5511954.1"/>
    </source>
</evidence>
<comment type="caution">
    <text evidence="6">The sequence shown here is derived from an EMBL/GenBank/DDBJ whole genome shotgun (WGS) entry which is preliminary data.</text>
</comment>
<dbReference type="GO" id="GO:0016020">
    <property type="term" value="C:membrane"/>
    <property type="evidence" value="ECO:0007669"/>
    <property type="project" value="UniProtKB-SubCell"/>
</dbReference>
<gene>
    <name evidence="6" type="ORF">HD598_000641</name>
</gene>
<evidence type="ECO:0000256" key="4">
    <source>
        <dbReference type="ARBA" id="ARBA00023136"/>
    </source>
</evidence>
<dbReference type="InterPro" id="IPR000425">
    <property type="entry name" value="MIP"/>
</dbReference>
<feature type="transmembrane region" description="Helical" evidence="5">
    <location>
        <begin position="50"/>
        <end position="74"/>
    </location>
</feature>
<keyword evidence="2 5" id="KW-0812">Transmembrane</keyword>
<dbReference type="SUPFAM" id="SSF81338">
    <property type="entry name" value="Aquaporin-like"/>
    <property type="match status" value="1"/>
</dbReference>
<accession>A0A7W8X0Q0</accession>
<dbReference type="GO" id="GO:0015267">
    <property type="term" value="F:channel activity"/>
    <property type="evidence" value="ECO:0007669"/>
    <property type="project" value="InterPro"/>
</dbReference>
<keyword evidence="4 5" id="KW-0472">Membrane</keyword>
<reference evidence="6 7" key="1">
    <citation type="submission" date="2020-08" db="EMBL/GenBank/DDBJ databases">
        <title>Sequencing the genomes of 1000 actinobacteria strains.</title>
        <authorList>
            <person name="Klenk H.-P."/>
        </authorList>
    </citation>
    <scope>NUCLEOTIDE SEQUENCE [LARGE SCALE GENOMIC DNA]</scope>
    <source>
        <strain evidence="6 7">DSM 105783</strain>
    </source>
</reference>
<feature type="transmembrane region" description="Helical" evidence="5">
    <location>
        <begin position="9"/>
        <end position="30"/>
    </location>
</feature>
<dbReference type="RefSeq" id="WP_183663760.1">
    <property type="nucleotide sequence ID" value="NZ_BAAARH010000003.1"/>
</dbReference>
<sequence>MTPTGLQRVVAEFLGTAFLVMGVIGSGIYASKLSTTDDGLALLENSIATGAILVALIIAFQGISASFNPVVTLVNRFLGHLDTKLMFALMGAQMTGASPARCSPTSCLKSQRSPFPRMIASAGIFGFPKSLRR</sequence>